<evidence type="ECO:0000256" key="12">
    <source>
        <dbReference type="PROSITE-ProRule" id="PRU00175"/>
    </source>
</evidence>
<keyword evidence="5" id="KW-0812">Transmembrane</keyword>
<dbReference type="FunFam" id="3.30.40.10:FF:000388">
    <property type="entry name" value="Putative RING zinc finger domain superfamily protein"/>
    <property type="match status" value="1"/>
</dbReference>
<dbReference type="EC" id="2.3.2.27" evidence="3"/>
<evidence type="ECO:0000259" key="13">
    <source>
        <dbReference type="PROSITE" id="PS50089"/>
    </source>
</evidence>
<protein>
    <recommendedName>
        <fullName evidence="3">RING-type E3 ubiquitin transferase</fullName>
        <ecNumber evidence="3">2.3.2.27</ecNumber>
    </recommendedName>
</protein>
<proteinExistence type="predicted"/>
<dbReference type="GO" id="GO:0000325">
    <property type="term" value="C:plant-type vacuole"/>
    <property type="evidence" value="ECO:0007669"/>
    <property type="project" value="TreeGrafter"/>
</dbReference>
<evidence type="ECO:0000256" key="2">
    <source>
        <dbReference type="ARBA" id="ARBA00004141"/>
    </source>
</evidence>
<dbReference type="PANTHER" id="PTHR45977">
    <property type="entry name" value="TARGET OF ERK KINASE MPK-1"/>
    <property type="match status" value="1"/>
</dbReference>
<keyword evidence="11" id="KW-0472">Membrane</keyword>
<evidence type="ECO:0000256" key="4">
    <source>
        <dbReference type="ARBA" id="ARBA00022679"/>
    </source>
</evidence>
<evidence type="ECO:0000256" key="7">
    <source>
        <dbReference type="ARBA" id="ARBA00022771"/>
    </source>
</evidence>
<keyword evidence="8" id="KW-0833">Ubl conjugation pathway</keyword>
<dbReference type="GO" id="GO:0006511">
    <property type="term" value="P:ubiquitin-dependent protein catabolic process"/>
    <property type="evidence" value="ECO:0007669"/>
    <property type="project" value="TreeGrafter"/>
</dbReference>
<keyword evidence="4" id="KW-0808">Transferase</keyword>
<dbReference type="SUPFAM" id="SSF57850">
    <property type="entry name" value="RING/U-box"/>
    <property type="match status" value="1"/>
</dbReference>
<dbReference type="SMART" id="SM00184">
    <property type="entry name" value="RING"/>
    <property type="match status" value="1"/>
</dbReference>
<evidence type="ECO:0000256" key="1">
    <source>
        <dbReference type="ARBA" id="ARBA00000900"/>
    </source>
</evidence>
<dbReference type="Pfam" id="PF13639">
    <property type="entry name" value="zf-RING_2"/>
    <property type="match status" value="1"/>
</dbReference>
<reference evidence="15" key="1">
    <citation type="submission" date="2025-08" db="UniProtKB">
        <authorList>
            <consortium name="RefSeq"/>
        </authorList>
    </citation>
    <scope>IDENTIFICATION</scope>
</reference>
<dbReference type="OrthoDB" id="8062037at2759"/>
<organism evidence="14 15">
    <name type="scientific">Elaeis guineensis var. tenera</name>
    <name type="common">Oil palm</name>
    <dbReference type="NCBI Taxonomy" id="51953"/>
    <lineage>
        <taxon>Eukaryota</taxon>
        <taxon>Viridiplantae</taxon>
        <taxon>Streptophyta</taxon>
        <taxon>Embryophyta</taxon>
        <taxon>Tracheophyta</taxon>
        <taxon>Spermatophyta</taxon>
        <taxon>Magnoliopsida</taxon>
        <taxon>Liliopsida</taxon>
        <taxon>Arecaceae</taxon>
        <taxon>Arecoideae</taxon>
        <taxon>Cocoseae</taxon>
        <taxon>Elaeidinae</taxon>
        <taxon>Elaeis</taxon>
    </lineage>
</organism>
<dbReference type="GO" id="GO:0016020">
    <property type="term" value="C:membrane"/>
    <property type="evidence" value="ECO:0007669"/>
    <property type="project" value="UniProtKB-SubCell"/>
</dbReference>
<dbReference type="PANTHER" id="PTHR45977:SF13">
    <property type="entry name" value="GB|AAF27103.1"/>
    <property type="match status" value="1"/>
</dbReference>
<evidence type="ECO:0000256" key="3">
    <source>
        <dbReference type="ARBA" id="ARBA00012483"/>
    </source>
</evidence>
<evidence type="ECO:0000313" key="15">
    <source>
        <dbReference type="RefSeq" id="XP_010920205.1"/>
    </source>
</evidence>
<dbReference type="RefSeq" id="XP_010920205.1">
    <property type="nucleotide sequence ID" value="XM_010921903.1"/>
</dbReference>
<dbReference type="Gene3D" id="3.30.40.10">
    <property type="entry name" value="Zinc/RING finger domain, C3HC4 (zinc finger)"/>
    <property type="match status" value="1"/>
</dbReference>
<dbReference type="GO" id="GO:0016567">
    <property type="term" value="P:protein ubiquitination"/>
    <property type="evidence" value="ECO:0007669"/>
    <property type="project" value="TreeGrafter"/>
</dbReference>
<name>A0A6I9R4A9_ELAGV</name>
<evidence type="ECO:0000256" key="6">
    <source>
        <dbReference type="ARBA" id="ARBA00022723"/>
    </source>
</evidence>
<comment type="subcellular location">
    <subcellularLocation>
        <location evidence="2">Membrane</location>
        <topology evidence="2">Multi-pass membrane protein</topology>
    </subcellularLocation>
</comment>
<dbReference type="InParanoid" id="A0A6I9R4A9"/>
<keyword evidence="7 12" id="KW-0863">Zinc-finger</keyword>
<evidence type="ECO:0000256" key="10">
    <source>
        <dbReference type="ARBA" id="ARBA00022989"/>
    </source>
</evidence>
<dbReference type="InterPro" id="IPR001841">
    <property type="entry name" value="Znf_RING"/>
</dbReference>
<evidence type="ECO:0000313" key="14">
    <source>
        <dbReference type="Proteomes" id="UP000504607"/>
    </source>
</evidence>
<evidence type="ECO:0000256" key="8">
    <source>
        <dbReference type="ARBA" id="ARBA00022786"/>
    </source>
</evidence>
<evidence type="ECO:0000256" key="9">
    <source>
        <dbReference type="ARBA" id="ARBA00022833"/>
    </source>
</evidence>
<evidence type="ECO:0000256" key="11">
    <source>
        <dbReference type="ARBA" id="ARBA00023136"/>
    </source>
</evidence>
<evidence type="ECO:0000256" key="5">
    <source>
        <dbReference type="ARBA" id="ARBA00022692"/>
    </source>
</evidence>
<dbReference type="InterPro" id="IPR013083">
    <property type="entry name" value="Znf_RING/FYVE/PHD"/>
</dbReference>
<feature type="domain" description="RING-type" evidence="13">
    <location>
        <begin position="48"/>
        <end position="90"/>
    </location>
</feature>
<dbReference type="GO" id="GO:0061630">
    <property type="term" value="F:ubiquitin protein ligase activity"/>
    <property type="evidence" value="ECO:0007669"/>
    <property type="project" value="UniProtKB-EC"/>
</dbReference>
<gene>
    <name evidence="15" type="primary">LOC105044110</name>
</gene>
<dbReference type="PROSITE" id="PS50089">
    <property type="entry name" value="ZF_RING_2"/>
    <property type="match status" value="1"/>
</dbReference>
<keyword evidence="10" id="KW-1133">Transmembrane helix</keyword>
<sequence>MSYFIAFISSVLSLRTRASREAYSMKPGQVFSSEGGKQKTANDGEGECCVCLSRLKEGDAMRRLPCGHLFHQECVDRWLVMCRRTCPLCRLCVDGDLERRVEEQFAEELMIWFSTFHVPGY</sequence>
<comment type="catalytic activity">
    <reaction evidence="1">
        <text>S-ubiquitinyl-[E2 ubiquitin-conjugating enzyme]-L-cysteine + [acceptor protein]-L-lysine = [E2 ubiquitin-conjugating enzyme]-L-cysteine + N(6)-ubiquitinyl-[acceptor protein]-L-lysine.</text>
        <dbReference type="EC" id="2.3.2.27"/>
    </reaction>
</comment>
<accession>A0A6I9R4A9</accession>
<keyword evidence="14" id="KW-1185">Reference proteome</keyword>
<dbReference type="GO" id="GO:0008270">
    <property type="term" value="F:zinc ion binding"/>
    <property type="evidence" value="ECO:0007669"/>
    <property type="project" value="UniProtKB-KW"/>
</dbReference>
<dbReference type="AlphaFoldDB" id="A0A6I9R4A9"/>
<keyword evidence="9" id="KW-0862">Zinc</keyword>
<keyword evidence="6" id="KW-0479">Metal-binding</keyword>
<dbReference type="Proteomes" id="UP000504607">
    <property type="component" value="Chromosome 4"/>
</dbReference>